<dbReference type="SUPFAM" id="SSF53383">
    <property type="entry name" value="PLP-dependent transferases"/>
    <property type="match status" value="1"/>
</dbReference>
<dbReference type="InterPro" id="IPR015424">
    <property type="entry name" value="PyrdxlP-dep_Trfase"/>
</dbReference>
<evidence type="ECO:0000256" key="4">
    <source>
        <dbReference type="RuleBase" id="RU004508"/>
    </source>
</evidence>
<dbReference type="PANTHER" id="PTHR30244">
    <property type="entry name" value="TRANSAMINASE"/>
    <property type="match status" value="1"/>
</dbReference>
<dbReference type="NCBIfam" id="TIGR02379">
    <property type="entry name" value="ECA_wecE"/>
    <property type="match status" value="1"/>
</dbReference>
<dbReference type="NCBIfam" id="NF008687">
    <property type="entry name" value="PRK11706.1"/>
    <property type="match status" value="1"/>
</dbReference>
<keyword evidence="3 4" id="KW-0663">Pyridoxal phosphate</keyword>
<gene>
    <name evidence="5" type="ORF">EJV47_08200</name>
</gene>
<feature type="active site" description="Proton acceptor" evidence="2">
    <location>
        <position position="181"/>
    </location>
</feature>
<dbReference type="EC" id="2.6.1.59" evidence="5"/>
<dbReference type="OrthoDB" id="9810913at2"/>
<evidence type="ECO:0000256" key="3">
    <source>
        <dbReference type="PIRSR" id="PIRSR000390-2"/>
    </source>
</evidence>
<dbReference type="GO" id="GO:0000271">
    <property type="term" value="P:polysaccharide biosynthetic process"/>
    <property type="evidence" value="ECO:0007669"/>
    <property type="project" value="TreeGrafter"/>
</dbReference>
<dbReference type="GO" id="GO:0030170">
    <property type="term" value="F:pyridoxal phosphate binding"/>
    <property type="evidence" value="ECO:0007669"/>
    <property type="project" value="TreeGrafter"/>
</dbReference>
<dbReference type="Gene3D" id="3.40.640.10">
    <property type="entry name" value="Type I PLP-dependent aspartate aminotransferase-like (Major domain)"/>
    <property type="match status" value="1"/>
</dbReference>
<keyword evidence="5" id="KW-0808">Transferase</keyword>
<accession>A0A3S0QIQ8</accession>
<reference evidence="5 6" key="1">
    <citation type="submission" date="2018-12" db="EMBL/GenBank/DDBJ databases">
        <title>Hymenobacter gummosus sp. nov., isolated from a spring.</title>
        <authorList>
            <person name="Nie L."/>
        </authorList>
    </citation>
    <scope>NUCLEOTIDE SEQUENCE [LARGE SCALE GENOMIC DNA]</scope>
    <source>
        <strain evidence="5 6">KCTC 52166</strain>
    </source>
</reference>
<keyword evidence="5" id="KW-0032">Aminotransferase</keyword>
<evidence type="ECO:0000256" key="2">
    <source>
        <dbReference type="PIRSR" id="PIRSR000390-1"/>
    </source>
</evidence>
<dbReference type="FunFam" id="3.40.640.10:FF:000037">
    <property type="entry name" value="dTDP-4-amino-4,6-dideoxygalactose transaminase"/>
    <property type="match status" value="1"/>
</dbReference>
<dbReference type="GO" id="GO:0019180">
    <property type="term" value="F:dTDP-4-amino-4,6-dideoxygalactose transaminase activity"/>
    <property type="evidence" value="ECO:0007669"/>
    <property type="project" value="UniProtKB-EC"/>
</dbReference>
<dbReference type="InterPro" id="IPR000653">
    <property type="entry name" value="DegT/StrS_aminotransferase"/>
</dbReference>
<evidence type="ECO:0000313" key="5">
    <source>
        <dbReference type="EMBL" id="RTQ50609.1"/>
    </source>
</evidence>
<sequence length="373" mass="41476">MIPYNKPYLSGSETAYIEQAVRAGHLSGDGEFSRRCHRYFEQHYGLHRALLTHSGTAALEMAALLLELQPGDEVIMPSFTFVTTATAFVLRGARVVFVDSSPLNPNLDAAAVEGLITPRTRAIVPIHYGGVACDMDPLLALARQHQLAVVEDAAPAFDGYYRGRRLGTLGALAAFSFHETKNIQAGEGGLLAINDPGYVRRAEIIREKGTDRSAFFRGEVARYQWVDVGSSYLPSELTAAFLWAQLENAEAIQARRCALWRRYTEALQPLAALGVGLPFIPDYATVNGHLFYLVCRSAQERTALLARLRERGILAVFHYQPLHSSPFYAPHHDGRALPWAAHYADCLLRLPLFVELSEEQQQYIIDAVLAFYR</sequence>
<dbReference type="InterPro" id="IPR015422">
    <property type="entry name" value="PyrdxlP-dep_Trfase_small"/>
</dbReference>
<dbReference type="PIRSF" id="PIRSF000390">
    <property type="entry name" value="PLP_StrS"/>
    <property type="match status" value="1"/>
</dbReference>
<dbReference type="CDD" id="cd00616">
    <property type="entry name" value="AHBA_syn"/>
    <property type="match status" value="1"/>
</dbReference>
<dbReference type="Gene3D" id="3.90.1150.10">
    <property type="entry name" value="Aspartate Aminotransferase, domain 1"/>
    <property type="match status" value="1"/>
</dbReference>
<dbReference type="EMBL" id="RXOF01000004">
    <property type="protein sequence ID" value="RTQ50609.1"/>
    <property type="molecule type" value="Genomic_DNA"/>
</dbReference>
<dbReference type="Proteomes" id="UP000282184">
    <property type="component" value="Unassembled WGS sequence"/>
</dbReference>
<evidence type="ECO:0000256" key="1">
    <source>
        <dbReference type="ARBA" id="ARBA00037999"/>
    </source>
</evidence>
<name>A0A3S0QIQ8_9BACT</name>
<dbReference type="InterPro" id="IPR015421">
    <property type="entry name" value="PyrdxlP-dep_Trfase_major"/>
</dbReference>
<proteinExistence type="inferred from homology"/>
<evidence type="ECO:0000313" key="6">
    <source>
        <dbReference type="Proteomes" id="UP000282184"/>
    </source>
</evidence>
<keyword evidence="6" id="KW-1185">Reference proteome</keyword>
<comment type="similarity">
    <text evidence="1 4">Belongs to the DegT/DnrJ/EryC1 family.</text>
</comment>
<dbReference type="PANTHER" id="PTHR30244:SF34">
    <property type="entry name" value="DTDP-4-AMINO-4,6-DIDEOXYGALACTOSE TRANSAMINASE"/>
    <property type="match status" value="1"/>
</dbReference>
<dbReference type="InterPro" id="IPR012749">
    <property type="entry name" value="WecE-like"/>
</dbReference>
<dbReference type="Pfam" id="PF01041">
    <property type="entry name" value="DegT_DnrJ_EryC1"/>
    <property type="match status" value="1"/>
</dbReference>
<comment type="caution">
    <text evidence="5">The sequence shown here is derived from an EMBL/GenBank/DDBJ whole genome shotgun (WGS) entry which is preliminary data.</text>
</comment>
<dbReference type="AlphaFoldDB" id="A0A3S0QIQ8"/>
<feature type="modified residue" description="N6-(pyridoxal phosphate)lysine" evidence="3">
    <location>
        <position position="181"/>
    </location>
</feature>
<organism evidence="5 6">
    <name type="scientific">Hymenobacter gummosus</name>
    <dbReference type="NCBI Taxonomy" id="1776032"/>
    <lineage>
        <taxon>Bacteria</taxon>
        <taxon>Pseudomonadati</taxon>
        <taxon>Bacteroidota</taxon>
        <taxon>Cytophagia</taxon>
        <taxon>Cytophagales</taxon>
        <taxon>Hymenobacteraceae</taxon>
        <taxon>Hymenobacter</taxon>
    </lineage>
</organism>
<protein>
    <submittedName>
        <fullName evidence="5">dTDP-4-amino-4,6-dideoxygalactose transaminase</fullName>
        <ecNumber evidence="5">2.6.1.59</ecNumber>
    </submittedName>
</protein>